<evidence type="ECO:0000256" key="2">
    <source>
        <dbReference type="ARBA" id="ARBA00023125"/>
    </source>
</evidence>
<evidence type="ECO:0000259" key="4">
    <source>
        <dbReference type="PROSITE" id="PS50042"/>
    </source>
</evidence>
<keyword evidence="2" id="KW-0238">DNA-binding</keyword>
<dbReference type="Pfam" id="PF13545">
    <property type="entry name" value="HTH_Crp_2"/>
    <property type="match status" value="1"/>
</dbReference>
<dbReference type="PANTHER" id="PTHR24567:SF28">
    <property type="entry name" value="LISTERIOLYSIN REGULATORY PROTEIN"/>
    <property type="match status" value="1"/>
</dbReference>
<comment type="caution">
    <text evidence="6">The sequence shown here is derived from an EMBL/GenBank/DDBJ whole genome shotgun (WGS) entry which is preliminary data.</text>
</comment>
<dbReference type="GO" id="GO:0003677">
    <property type="term" value="F:DNA binding"/>
    <property type="evidence" value="ECO:0007669"/>
    <property type="project" value="UniProtKB-KW"/>
</dbReference>
<proteinExistence type="predicted"/>
<accession>A0A084ABY8</accession>
<evidence type="ECO:0000313" key="6">
    <source>
        <dbReference type="EMBL" id="KEY62817.1"/>
    </source>
</evidence>
<evidence type="ECO:0000259" key="5">
    <source>
        <dbReference type="PROSITE" id="PS51063"/>
    </source>
</evidence>
<evidence type="ECO:0000256" key="3">
    <source>
        <dbReference type="ARBA" id="ARBA00023163"/>
    </source>
</evidence>
<keyword evidence="1" id="KW-0805">Transcription regulation</keyword>
<dbReference type="SUPFAM" id="SSF46785">
    <property type="entry name" value="Winged helix' DNA-binding domain"/>
    <property type="match status" value="1"/>
</dbReference>
<sequence length="229" mass="25978">MTIKDFDEHLSDHHCIQLVPLFSDLSPDELAQVEEIVQHKKVKKGETVIQPSAEPLLTIVAKGSLKIYQISSTGKEQLLRVIEPGGYEGEKSIFGLVNKNLFGEALSDSTICFVRKSDFTELLLVKPQLSLRLLEMNAVKQNETEQQAKFLMMESVEMRLANYLLDLAKIIDGSYVQIPMTLKDLSAFIGTTPETISRKLRLLEEKGLVEHYGKSFKILDYERLEDEYA</sequence>
<dbReference type="Gene3D" id="2.60.120.10">
    <property type="entry name" value="Jelly Rolls"/>
    <property type="match status" value="1"/>
</dbReference>
<dbReference type="GO" id="GO:0005829">
    <property type="term" value="C:cytosol"/>
    <property type="evidence" value="ECO:0007669"/>
    <property type="project" value="TreeGrafter"/>
</dbReference>
<feature type="domain" description="Cyclic nucleotide-binding" evidence="4">
    <location>
        <begin position="21"/>
        <end position="123"/>
    </location>
</feature>
<dbReference type="InterPro" id="IPR036390">
    <property type="entry name" value="WH_DNA-bd_sf"/>
</dbReference>
<dbReference type="Gene3D" id="1.10.10.10">
    <property type="entry name" value="Winged helix-like DNA-binding domain superfamily/Winged helix DNA-binding domain"/>
    <property type="match status" value="1"/>
</dbReference>
<dbReference type="PROSITE" id="PS51063">
    <property type="entry name" value="HTH_CRP_2"/>
    <property type="match status" value="1"/>
</dbReference>
<dbReference type="SUPFAM" id="SSF51206">
    <property type="entry name" value="cAMP-binding domain-like"/>
    <property type="match status" value="1"/>
</dbReference>
<organism evidence="6 7">
    <name type="scientific">Lactococcus cremoris subsp. cremoris GE214</name>
    <dbReference type="NCBI Taxonomy" id="1415168"/>
    <lineage>
        <taxon>Bacteria</taxon>
        <taxon>Bacillati</taxon>
        <taxon>Bacillota</taxon>
        <taxon>Bacilli</taxon>
        <taxon>Lactobacillales</taxon>
        <taxon>Streptococcaceae</taxon>
        <taxon>Lactococcus</taxon>
        <taxon>Lactococcus cremoris subsp. cremoris</taxon>
    </lineage>
</organism>
<dbReference type="AlphaFoldDB" id="A0A084ABY8"/>
<dbReference type="InterPro" id="IPR012318">
    <property type="entry name" value="HTH_CRP"/>
</dbReference>
<dbReference type="PANTHER" id="PTHR24567">
    <property type="entry name" value="CRP FAMILY TRANSCRIPTIONAL REGULATORY PROTEIN"/>
    <property type="match status" value="1"/>
</dbReference>
<keyword evidence="3" id="KW-0804">Transcription</keyword>
<dbReference type="PRINTS" id="PR00034">
    <property type="entry name" value="HTHCRP"/>
</dbReference>
<feature type="domain" description="HTH crp-type" evidence="5">
    <location>
        <begin position="154"/>
        <end position="222"/>
    </location>
</feature>
<evidence type="ECO:0000313" key="7">
    <source>
        <dbReference type="Proteomes" id="UP000028401"/>
    </source>
</evidence>
<dbReference type="InterPro" id="IPR018490">
    <property type="entry name" value="cNMP-bd_dom_sf"/>
</dbReference>
<dbReference type="PATRIC" id="fig|1415168.3.peg.1107"/>
<dbReference type="CDD" id="cd00038">
    <property type="entry name" value="CAP_ED"/>
    <property type="match status" value="1"/>
</dbReference>
<dbReference type="GO" id="GO:0003700">
    <property type="term" value="F:DNA-binding transcription factor activity"/>
    <property type="evidence" value="ECO:0007669"/>
    <property type="project" value="TreeGrafter"/>
</dbReference>
<dbReference type="InterPro" id="IPR036388">
    <property type="entry name" value="WH-like_DNA-bd_sf"/>
</dbReference>
<dbReference type="Pfam" id="PF00027">
    <property type="entry name" value="cNMP_binding"/>
    <property type="match status" value="1"/>
</dbReference>
<dbReference type="InterPro" id="IPR014710">
    <property type="entry name" value="RmlC-like_jellyroll"/>
</dbReference>
<name>A0A084ABY8_LACLC</name>
<dbReference type="PROSITE" id="PS50042">
    <property type="entry name" value="CNMP_BINDING_3"/>
    <property type="match status" value="1"/>
</dbReference>
<dbReference type="EMBL" id="AZSI01000022">
    <property type="protein sequence ID" value="KEY62817.1"/>
    <property type="molecule type" value="Genomic_DNA"/>
</dbReference>
<dbReference type="Proteomes" id="UP000028401">
    <property type="component" value="Unassembled WGS sequence"/>
</dbReference>
<reference evidence="6 7" key="1">
    <citation type="submission" date="2014-06" db="EMBL/GenBank/DDBJ databases">
        <title>Draft genome sequence of the putrescine producing strain Lactococcus lactis subsp cremoris GE214.</title>
        <authorList>
            <person name="Ladero V."/>
            <person name="Linares D.M."/>
            <person name="del Rio B."/>
            <person name="Mayo B."/>
            <person name="Martin M.C."/>
            <person name="Fernandez M."/>
            <person name="Alvarez M.A."/>
        </authorList>
    </citation>
    <scope>NUCLEOTIDE SEQUENCE [LARGE SCALE GENOMIC DNA]</scope>
    <source>
        <strain evidence="6 7">GE214</strain>
    </source>
</reference>
<dbReference type="SMART" id="SM00100">
    <property type="entry name" value="cNMP"/>
    <property type="match status" value="1"/>
</dbReference>
<dbReference type="SMART" id="SM00419">
    <property type="entry name" value="HTH_CRP"/>
    <property type="match status" value="1"/>
</dbReference>
<dbReference type="CDD" id="cd00092">
    <property type="entry name" value="HTH_CRP"/>
    <property type="match status" value="1"/>
</dbReference>
<dbReference type="RefSeq" id="WP_042748055.1">
    <property type="nucleotide sequence ID" value="NZ_AZSI01000022.1"/>
</dbReference>
<gene>
    <name evidence="6" type="ORF">U725_01042</name>
</gene>
<dbReference type="InterPro" id="IPR050397">
    <property type="entry name" value="Env_Response_Regulators"/>
</dbReference>
<dbReference type="InterPro" id="IPR000595">
    <property type="entry name" value="cNMP-bd_dom"/>
</dbReference>
<protein>
    <submittedName>
        <fullName evidence="6">Transcriptional regulator Crp/Fnr family</fullName>
    </submittedName>
</protein>
<evidence type="ECO:0000256" key="1">
    <source>
        <dbReference type="ARBA" id="ARBA00023015"/>
    </source>
</evidence>